<keyword evidence="2" id="KW-0732">Signal</keyword>
<dbReference type="Proteomes" id="UP000009888">
    <property type="component" value="Unassembled WGS sequence"/>
</dbReference>
<feature type="compositionally biased region" description="Basic and acidic residues" evidence="1">
    <location>
        <begin position="870"/>
        <end position="886"/>
    </location>
</feature>
<dbReference type="InterPro" id="IPR022435">
    <property type="entry name" value="Surface-anchored_actinobac"/>
</dbReference>
<proteinExistence type="predicted"/>
<feature type="signal peptide" evidence="2">
    <location>
        <begin position="1"/>
        <end position="24"/>
    </location>
</feature>
<feature type="compositionally biased region" description="Gly residues" evidence="1">
    <location>
        <begin position="553"/>
        <end position="566"/>
    </location>
</feature>
<keyword evidence="4" id="KW-1185">Reference proteome</keyword>
<feature type="region of interest" description="Disordered" evidence="1">
    <location>
        <begin position="516"/>
        <end position="590"/>
    </location>
</feature>
<evidence type="ECO:0000313" key="3">
    <source>
        <dbReference type="EMBL" id="EKU95655.1"/>
    </source>
</evidence>
<dbReference type="NCBIfam" id="NF038134">
    <property type="entry name" value="choice_anch_M"/>
    <property type="match status" value="2"/>
</dbReference>
<evidence type="ECO:0000256" key="2">
    <source>
        <dbReference type="SAM" id="SignalP"/>
    </source>
</evidence>
<reference evidence="3 4" key="1">
    <citation type="submission" date="2012-09" db="EMBL/GenBank/DDBJ databases">
        <title>The Genome Sequence of Actinobaculum massiliae ACS-171-V-COL2.</title>
        <authorList>
            <consortium name="The Broad Institute Genome Sequencing Platform"/>
            <person name="Earl A."/>
            <person name="Ward D."/>
            <person name="Feldgarden M."/>
            <person name="Gevers D."/>
            <person name="Saerens B."/>
            <person name="Vaneechoutte M."/>
            <person name="Walker B."/>
            <person name="Young S.K."/>
            <person name="Zeng Q."/>
            <person name="Gargeya S."/>
            <person name="Fitzgerald M."/>
            <person name="Haas B."/>
            <person name="Abouelleil A."/>
            <person name="Alvarado L."/>
            <person name="Arachchi H.M."/>
            <person name="Berlin A."/>
            <person name="Chapman S.B."/>
            <person name="Goldberg J."/>
            <person name="Griggs A."/>
            <person name="Gujja S."/>
            <person name="Hansen M."/>
            <person name="Howarth C."/>
            <person name="Imamovic A."/>
            <person name="Larimer J."/>
            <person name="McCowen C."/>
            <person name="Montmayeur A."/>
            <person name="Murphy C."/>
            <person name="Neiman D."/>
            <person name="Pearson M."/>
            <person name="Priest M."/>
            <person name="Roberts A."/>
            <person name="Saif S."/>
            <person name="Shea T."/>
            <person name="Sisk P."/>
            <person name="Sykes S."/>
            <person name="Wortman J."/>
            <person name="Nusbaum C."/>
            <person name="Birren B."/>
        </authorList>
    </citation>
    <scope>NUCLEOTIDE SEQUENCE [LARGE SCALE GENOMIC DNA]</scope>
    <source>
        <strain evidence="4">ACS-171-V-Col2</strain>
    </source>
</reference>
<gene>
    <name evidence="3" type="ORF">HMPREF9233_00442</name>
</gene>
<feature type="region of interest" description="Disordered" evidence="1">
    <location>
        <begin position="798"/>
        <end position="852"/>
    </location>
</feature>
<sequence>MRKLHVVFAAGALFIAGSLSVAPAYSDEISGAEGSAPAVSASNETNTSGEAAHVFGVHDGKLITTAGHIDAPKVFWENGGFVLKNEAKGSLYPLENTANWVGKGFYRDGTNTHIFDTKGEARFDFLNATATRWYRAPRLPAPGNTPIWAGFGADSKIPVENFKDGAFWLELVGFEGPGRMEMFMVADTDVTRLISSHDPSYRSSLLNAGTHTHNETVFSKPGKYTLTYRAVARDKAGNLISSAPVPFNWYVGGVDPASMPDSPVNDRYNAAAEGNTDGYSFTVSPNQNPATNGEGKVRDGEEAFSTLRFDAKDTSAQGTLALFIDGYPLTEVPVKNGVGVHNEMLGSLASRLQAVFIPADAAHGRWVSPAVEYTPGNPAATVTGMADSWPSPTTSDPAPSFAQETYAPKDASYIITSVPDFEKQTVTTTIQFSDPKIRGAIRGGWTSDPKNPYYDIEVEGMVGTDGKYVQVLPMDWIWDQGFSLKINLIPTAYMVAEKVTIVTPWTLGNSQTASGKLYQGGKPAGAPGTENGSSADQGSDQGGKQEGTDQGTEQGGNQGTDQGGTQNGNQNAGQSGSEGTAKQCQPIGDGSLENPFSYPVLIRQGHLDISAHKSADGKAVQTLVRDDSNEHAKGSVYRTPSSINLAVPNIARKSTSILKKDSQWDILRQLGDSFFQLDEKQRGGMPWPGWSTQQLGTGSAKLHLEAADVPAGGRFILYQYDSVRSKFSLFADSGQGKNVIDIPDPTHTHAAWVFNKPGAYRINVYYELANGATSQPQALTFLVGDEAINSATFDCAQSGGNSNQSPGAGDAGTNQGGEAGTGDAGNGGDGAGSDENGQSGQNGNPGQPDGKRLSIDELVDVLNHHSQAGHSHEHGDGHDHGTHEHGGQSSEQSGQVDQQAGGEQNGSEQTDQSGDQTAPSTPAQQAKRLSLDDLIDLLNNRGHQH</sequence>
<dbReference type="STRING" id="202789.GCA_001457435_01693"/>
<evidence type="ECO:0000256" key="1">
    <source>
        <dbReference type="SAM" id="MobiDB-lite"/>
    </source>
</evidence>
<dbReference type="HOGENOM" id="CLU_009657_1_0_11"/>
<dbReference type="NCBIfam" id="TIGR03769">
    <property type="entry name" value="P_ac_wall_RPT"/>
    <property type="match status" value="2"/>
</dbReference>
<feature type="compositionally biased region" description="Low complexity" evidence="1">
    <location>
        <begin position="833"/>
        <end position="848"/>
    </location>
</feature>
<accession>K9F2F6</accession>
<dbReference type="PATRIC" id="fig|883066.3.peg.463"/>
<evidence type="ECO:0000313" key="4">
    <source>
        <dbReference type="Proteomes" id="UP000009888"/>
    </source>
</evidence>
<dbReference type="eggNOG" id="ENOG5033VBG">
    <property type="taxonomic scope" value="Bacteria"/>
</dbReference>
<dbReference type="RefSeq" id="WP_007000659.1">
    <property type="nucleotide sequence ID" value="NZ_JH992955.1"/>
</dbReference>
<feature type="chain" id="PRO_5003929681" evidence="2">
    <location>
        <begin position="25"/>
        <end position="945"/>
    </location>
</feature>
<dbReference type="AlphaFoldDB" id="K9F2F6"/>
<feature type="compositionally biased region" description="Low complexity" evidence="1">
    <location>
        <begin position="567"/>
        <end position="579"/>
    </location>
</feature>
<feature type="compositionally biased region" description="Gly residues" evidence="1">
    <location>
        <begin position="814"/>
        <end position="831"/>
    </location>
</feature>
<feature type="compositionally biased region" description="Polar residues" evidence="1">
    <location>
        <begin position="888"/>
        <end position="924"/>
    </location>
</feature>
<protein>
    <submittedName>
        <fullName evidence="3">Actinobacterial surface-anchored protein domain</fullName>
    </submittedName>
</protein>
<comment type="caution">
    <text evidence="3">The sequence shown here is derived from an EMBL/GenBank/DDBJ whole genome shotgun (WGS) entry which is preliminary data.</text>
</comment>
<organism evidence="3 4">
    <name type="scientific">Actinobaculum massiliense ACS-171-V-Col2</name>
    <dbReference type="NCBI Taxonomy" id="883066"/>
    <lineage>
        <taxon>Bacteria</taxon>
        <taxon>Bacillati</taxon>
        <taxon>Actinomycetota</taxon>
        <taxon>Actinomycetes</taxon>
        <taxon>Actinomycetales</taxon>
        <taxon>Actinomycetaceae</taxon>
        <taxon>Actinobaculum</taxon>
    </lineage>
</organism>
<name>K9F2F6_9ACTO</name>
<dbReference type="EMBL" id="AGWL01000002">
    <property type="protein sequence ID" value="EKU95655.1"/>
    <property type="molecule type" value="Genomic_DNA"/>
</dbReference>
<feature type="region of interest" description="Disordered" evidence="1">
    <location>
        <begin position="866"/>
        <end position="945"/>
    </location>
</feature>